<name>A0A7Y5ZYP5_9CELL</name>
<keyword evidence="2" id="KW-1185">Reference proteome</keyword>
<evidence type="ECO:0008006" key="3">
    <source>
        <dbReference type="Google" id="ProtNLM"/>
    </source>
</evidence>
<evidence type="ECO:0000313" key="1">
    <source>
        <dbReference type="EMBL" id="NUU16559.1"/>
    </source>
</evidence>
<reference evidence="1 2" key="1">
    <citation type="submission" date="2020-05" db="EMBL/GenBank/DDBJ databases">
        <title>Genome Sequencing of Type Strains.</title>
        <authorList>
            <person name="Lemaire J.F."/>
            <person name="Inderbitzin P."/>
            <person name="Gregorio O.A."/>
            <person name="Collins S.B."/>
            <person name="Wespe N."/>
            <person name="Knight-Connoni V."/>
        </authorList>
    </citation>
    <scope>NUCLEOTIDE SEQUENCE [LARGE SCALE GENOMIC DNA]</scope>
    <source>
        <strain evidence="1 2">ATCC 25174</strain>
    </source>
</reference>
<accession>A0A7Y5ZYP5</accession>
<gene>
    <name evidence="1" type="ORF">HP550_04775</name>
</gene>
<dbReference type="EMBL" id="JABMCI010000052">
    <property type="protein sequence ID" value="NUU16559.1"/>
    <property type="molecule type" value="Genomic_DNA"/>
</dbReference>
<dbReference type="RefSeq" id="WP_175346444.1">
    <property type="nucleotide sequence ID" value="NZ_JABMCI010000052.1"/>
</dbReference>
<dbReference type="Proteomes" id="UP000565724">
    <property type="component" value="Unassembled WGS sequence"/>
</dbReference>
<evidence type="ECO:0000313" key="2">
    <source>
        <dbReference type="Proteomes" id="UP000565724"/>
    </source>
</evidence>
<sequence length="125" mass="14028">MFQLYRFSDDDAVWWRLVSPNGRGFARSTVALPTSAAARESVEAVRASIGSLVPLLRLTETYRWQWFLTADDAPVVQGIGDKDRRVRCAHACRDFVLLAPVAQIDPAVVTYRRVSSPRVARRPAL</sequence>
<organism evidence="1 2">
    <name type="scientific">Cellulomonas humilata</name>
    <dbReference type="NCBI Taxonomy" id="144055"/>
    <lineage>
        <taxon>Bacteria</taxon>
        <taxon>Bacillati</taxon>
        <taxon>Actinomycetota</taxon>
        <taxon>Actinomycetes</taxon>
        <taxon>Micrococcales</taxon>
        <taxon>Cellulomonadaceae</taxon>
        <taxon>Cellulomonas</taxon>
    </lineage>
</organism>
<dbReference type="Gene3D" id="2.30.29.80">
    <property type="match status" value="1"/>
</dbReference>
<dbReference type="AlphaFoldDB" id="A0A7Y5ZYP5"/>
<comment type="caution">
    <text evidence="1">The sequence shown here is derived from an EMBL/GenBank/DDBJ whole genome shotgun (WGS) entry which is preliminary data.</text>
</comment>
<proteinExistence type="predicted"/>
<protein>
    <recommendedName>
        <fullName evidence="3">DUF1508 domain-containing protein</fullName>
    </recommendedName>
</protein>